<dbReference type="AlphaFoldDB" id="A0A0H3MR29"/>
<feature type="chain" id="PRO_5002616155" evidence="4">
    <location>
        <begin position="33"/>
        <end position="511"/>
    </location>
</feature>
<comment type="similarity">
    <text evidence="1">Belongs to the peptidase S33 family.</text>
</comment>
<reference evidence="6 7" key="1">
    <citation type="journal article" date="2009" name="Nat. Genet.">
        <title>Comparative genomic and phylogeographic analysis of Mycobacterium leprae.</title>
        <authorList>
            <person name="Monot M."/>
            <person name="Honore N."/>
            <person name="Garnier T."/>
            <person name="Zidane N."/>
            <person name="Sherafi D."/>
            <person name="Paniz-Mondolfi A."/>
            <person name="Matsuoka M."/>
            <person name="Taylor G.M."/>
            <person name="Donoghue H.D."/>
            <person name="Bouwman A."/>
            <person name="Mays S."/>
            <person name="Watson C."/>
            <person name="Lockwood D."/>
            <person name="Khamispour A."/>
            <person name="Dowlati Y."/>
            <person name="Jianping S."/>
            <person name="Rea T.H."/>
            <person name="Vera-Cabrera L."/>
            <person name="Stefani M.M."/>
            <person name="Banu S."/>
            <person name="Macdonald M."/>
            <person name="Sapkota B.R."/>
            <person name="Spencer J.S."/>
            <person name="Thomas J."/>
            <person name="Harshman K."/>
            <person name="Singh P."/>
            <person name="Busso P."/>
            <person name="Gattiker A."/>
            <person name="Rougemont J."/>
            <person name="Brennan P.J."/>
            <person name="Cole S.T."/>
        </authorList>
    </citation>
    <scope>NUCLEOTIDE SEQUENCE [LARGE SCALE GENOMIC DNA]</scope>
    <source>
        <strain evidence="7">Br4923</strain>
    </source>
</reference>
<evidence type="ECO:0000256" key="4">
    <source>
        <dbReference type="SAM" id="SignalP"/>
    </source>
</evidence>
<protein>
    <submittedName>
        <fullName evidence="6">Possible hydrolase</fullName>
    </submittedName>
</protein>
<dbReference type="KEGG" id="mlb:MLBr01632"/>
<proteinExistence type="inferred from homology"/>
<dbReference type="InterPro" id="IPR051601">
    <property type="entry name" value="Serine_prot/Carboxylest_S33"/>
</dbReference>
<keyword evidence="2 4" id="KW-0732">Signal</keyword>
<evidence type="ECO:0000256" key="2">
    <source>
        <dbReference type="ARBA" id="ARBA00022729"/>
    </source>
</evidence>
<evidence type="ECO:0000259" key="5">
    <source>
        <dbReference type="Pfam" id="PF00561"/>
    </source>
</evidence>
<dbReference type="GO" id="GO:0016787">
    <property type="term" value="F:hydrolase activity"/>
    <property type="evidence" value="ECO:0007669"/>
    <property type="project" value="UniProtKB-KW"/>
</dbReference>
<dbReference type="PANTHER" id="PTHR43248:SF29">
    <property type="entry name" value="TRIPEPTIDYL AMINOPEPTIDASE"/>
    <property type="match status" value="1"/>
</dbReference>
<sequence>MVAMPSLRSLSSALLSLGLLLQPAMTPPVVGASPEQTPSPVPEQNWGNCSVFLSDTSDIPSARCATVSVPVDYNNPDGVHAELAVIRAPATGQRIGSLLFNPGGPGASAVDMVAEMIPGLQRTDIGRHFDLVGFDPRGVGHSTPALRCRTDVEFDAYRTEPMVDYSPAGVAHIEQVYKQLAQQCVARVGTAFLANVGTASAARDMDIVRLALGDEQINYLGYSYGTELGTAYLERFSDHVRAMVLDGAIDPSVSSIQKDIQQMAGFQIAFTDYAADCARSASCPLGTDPSQWVNRYHALIDPLVTKPGRTSDPRGLGYADATTGTINALYTPVHWKYLTSGLLGLQRGTDAGDLLLLADDYNGRDRNGHYTNDQDAFNAIRCVDAPVPTDSASWVSADQQIRQAAPFLNYGQFTGNAPRDICALWPVPATSMPHPAPPVAPGKVVVVSTTHDPATPYQAGVDLARELSSPLITYDGTQHTAVFNGDQCVDSAVVHYFVDETLLPASLQCQP</sequence>
<dbReference type="SUPFAM" id="SSF53474">
    <property type="entry name" value="alpha/beta-Hydrolases"/>
    <property type="match status" value="1"/>
</dbReference>
<name>A0A0H3MR29_MYCLB</name>
<feature type="signal peptide" evidence="4">
    <location>
        <begin position="1"/>
        <end position="32"/>
    </location>
</feature>
<evidence type="ECO:0000313" key="6">
    <source>
        <dbReference type="EMBL" id="CAR71727.1"/>
    </source>
</evidence>
<dbReference type="Pfam" id="PF00561">
    <property type="entry name" value="Abhydrolase_1"/>
    <property type="match status" value="1"/>
</dbReference>
<dbReference type="Gene3D" id="3.40.50.1820">
    <property type="entry name" value="alpha/beta hydrolase"/>
    <property type="match status" value="1"/>
</dbReference>
<organism evidence="6 7">
    <name type="scientific">Mycobacterium leprae (strain Br4923)</name>
    <dbReference type="NCBI Taxonomy" id="561304"/>
    <lineage>
        <taxon>Bacteria</taxon>
        <taxon>Bacillati</taxon>
        <taxon>Actinomycetota</taxon>
        <taxon>Actinomycetes</taxon>
        <taxon>Mycobacteriales</taxon>
        <taxon>Mycobacteriaceae</taxon>
        <taxon>Mycobacterium</taxon>
    </lineage>
</organism>
<evidence type="ECO:0000256" key="3">
    <source>
        <dbReference type="ARBA" id="ARBA00022801"/>
    </source>
</evidence>
<evidence type="ECO:0000256" key="1">
    <source>
        <dbReference type="ARBA" id="ARBA00010088"/>
    </source>
</evidence>
<dbReference type="Proteomes" id="UP000006900">
    <property type="component" value="Chromosome"/>
</dbReference>
<dbReference type="HOGENOM" id="CLU_013364_3_1_11"/>
<feature type="domain" description="AB hydrolase-1" evidence="5">
    <location>
        <begin position="98"/>
        <end position="485"/>
    </location>
</feature>
<evidence type="ECO:0000313" key="7">
    <source>
        <dbReference type="Proteomes" id="UP000006900"/>
    </source>
</evidence>
<gene>
    <name evidence="6" type="ordered locus">MLBr01632</name>
</gene>
<dbReference type="InterPro" id="IPR000073">
    <property type="entry name" value="AB_hydrolase_1"/>
</dbReference>
<dbReference type="PANTHER" id="PTHR43248">
    <property type="entry name" value="2-SUCCINYL-6-HYDROXY-2,4-CYCLOHEXADIENE-1-CARBOXYLATE SYNTHASE"/>
    <property type="match status" value="1"/>
</dbReference>
<dbReference type="InterPro" id="IPR029058">
    <property type="entry name" value="AB_hydrolase_fold"/>
</dbReference>
<dbReference type="EMBL" id="FM211192">
    <property type="protein sequence ID" value="CAR71727.1"/>
    <property type="molecule type" value="Genomic_DNA"/>
</dbReference>
<accession>A0A0H3MR29</accession>
<keyword evidence="3 6" id="KW-0378">Hydrolase</keyword>